<organism evidence="1 2">
    <name type="scientific">Frondihabitans cladoniiphilus</name>
    <dbReference type="NCBI Taxonomy" id="715785"/>
    <lineage>
        <taxon>Bacteria</taxon>
        <taxon>Bacillati</taxon>
        <taxon>Actinomycetota</taxon>
        <taxon>Actinomycetes</taxon>
        <taxon>Micrococcales</taxon>
        <taxon>Microbacteriaceae</taxon>
        <taxon>Frondihabitans</taxon>
    </lineage>
</organism>
<gene>
    <name evidence="1" type="ORF">GCM10025780_31110</name>
</gene>
<evidence type="ECO:0000313" key="2">
    <source>
        <dbReference type="Proteomes" id="UP001501295"/>
    </source>
</evidence>
<dbReference type="RefSeq" id="WP_345376850.1">
    <property type="nucleotide sequence ID" value="NZ_BAABLM010000009.1"/>
</dbReference>
<keyword evidence="2" id="KW-1185">Reference proteome</keyword>
<dbReference type="Proteomes" id="UP001501295">
    <property type="component" value="Unassembled WGS sequence"/>
</dbReference>
<dbReference type="EMBL" id="BAABLM010000009">
    <property type="protein sequence ID" value="GAA4683215.1"/>
    <property type="molecule type" value="Genomic_DNA"/>
</dbReference>
<sequence length="86" mass="9837">MPSRYERDEHVPAVRIEHYRPPTRDYPLLPGNLERVLHMPPTLETPSRLNLAGDDISYQELIIRSMKPVGGDAIEQHAENHEAELG</sequence>
<proteinExistence type="predicted"/>
<accession>A0ABP8W718</accession>
<protein>
    <submittedName>
        <fullName evidence="1">Uncharacterized protein</fullName>
    </submittedName>
</protein>
<evidence type="ECO:0000313" key="1">
    <source>
        <dbReference type="EMBL" id="GAA4683215.1"/>
    </source>
</evidence>
<name>A0ABP8W718_9MICO</name>
<comment type="caution">
    <text evidence="1">The sequence shown here is derived from an EMBL/GenBank/DDBJ whole genome shotgun (WGS) entry which is preliminary data.</text>
</comment>
<reference evidence="2" key="1">
    <citation type="journal article" date="2019" name="Int. J. Syst. Evol. Microbiol.">
        <title>The Global Catalogue of Microorganisms (GCM) 10K type strain sequencing project: providing services to taxonomists for standard genome sequencing and annotation.</title>
        <authorList>
            <consortium name="The Broad Institute Genomics Platform"/>
            <consortium name="The Broad Institute Genome Sequencing Center for Infectious Disease"/>
            <person name="Wu L."/>
            <person name="Ma J."/>
        </authorList>
    </citation>
    <scope>NUCLEOTIDE SEQUENCE [LARGE SCALE GENOMIC DNA]</scope>
    <source>
        <strain evidence="2">JCM 18956</strain>
    </source>
</reference>